<dbReference type="EMBL" id="LWDX02000724">
    <property type="protein sequence ID" value="OEL38746.1"/>
    <property type="molecule type" value="Genomic_DNA"/>
</dbReference>
<evidence type="ECO:0000313" key="2">
    <source>
        <dbReference type="Proteomes" id="UP000095767"/>
    </source>
</evidence>
<organism evidence="1 2">
    <name type="scientific">Dichanthelium oligosanthes</name>
    <dbReference type="NCBI Taxonomy" id="888268"/>
    <lineage>
        <taxon>Eukaryota</taxon>
        <taxon>Viridiplantae</taxon>
        <taxon>Streptophyta</taxon>
        <taxon>Embryophyta</taxon>
        <taxon>Tracheophyta</taxon>
        <taxon>Spermatophyta</taxon>
        <taxon>Magnoliopsida</taxon>
        <taxon>Liliopsida</taxon>
        <taxon>Poales</taxon>
        <taxon>Poaceae</taxon>
        <taxon>PACMAD clade</taxon>
        <taxon>Panicoideae</taxon>
        <taxon>Panicodae</taxon>
        <taxon>Paniceae</taxon>
        <taxon>Dichantheliinae</taxon>
        <taxon>Dichanthelium</taxon>
    </lineage>
</organism>
<keyword evidence="2" id="KW-1185">Reference proteome</keyword>
<dbReference type="Proteomes" id="UP000095767">
    <property type="component" value="Unassembled WGS sequence"/>
</dbReference>
<proteinExistence type="predicted"/>
<protein>
    <submittedName>
        <fullName evidence="1">Uncharacterized protein</fullName>
    </submittedName>
</protein>
<evidence type="ECO:0000313" key="1">
    <source>
        <dbReference type="EMBL" id="OEL38746.1"/>
    </source>
</evidence>
<reference evidence="1 2" key="1">
    <citation type="submission" date="2016-09" db="EMBL/GenBank/DDBJ databases">
        <title>The draft genome of Dichanthelium oligosanthes: A C3 panicoid grass species.</title>
        <authorList>
            <person name="Studer A.J."/>
            <person name="Schnable J.C."/>
            <person name="Brutnell T.P."/>
        </authorList>
    </citation>
    <scope>NUCLEOTIDE SEQUENCE [LARGE SCALE GENOMIC DNA]</scope>
    <source>
        <strain evidence="2">cv. Kellogg 1175</strain>
        <tissue evidence="1">Leaf</tissue>
    </source>
</reference>
<accession>A0A1E5WMW0</accession>
<gene>
    <name evidence="1" type="ORF">BAE44_0000239</name>
</gene>
<comment type="caution">
    <text evidence="1">The sequence shown here is derived from an EMBL/GenBank/DDBJ whole genome shotgun (WGS) entry which is preliminary data.</text>
</comment>
<name>A0A1E5WMW0_9POAL</name>
<sequence>MRRYADPLA</sequence>